<dbReference type="RefSeq" id="WP_177226633.1">
    <property type="nucleotide sequence ID" value="NZ_FNOK01000021.1"/>
</dbReference>
<keyword evidence="2" id="KW-1185">Reference proteome</keyword>
<evidence type="ECO:0000313" key="2">
    <source>
        <dbReference type="Proteomes" id="UP000199529"/>
    </source>
</evidence>
<dbReference type="Proteomes" id="UP000199529">
    <property type="component" value="Unassembled WGS sequence"/>
</dbReference>
<reference evidence="2" key="1">
    <citation type="submission" date="2016-10" db="EMBL/GenBank/DDBJ databases">
        <authorList>
            <person name="Varghese N."/>
            <person name="Submissions S."/>
        </authorList>
    </citation>
    <scope>NUCLEOTIDE SEQUENCE [LARGE SCALE GENOMIC DNA]</scope>
    <source>
        <strain evidence="2">CGMCC 4.3530</strain>
    </source>
</reference>
<organism evidence="1 2">
    <name type="scientific">Saccharopolyspora shandongensis</name>
    <dbReference type="NCBI Taxonomy" id="418495"/>
    <lineage>
        <taxon>Bacteria</taxon>
        <taxon>Bacillati</taxon>
        <taxon>Actinomycetota</taxon>
        <taxon>Actinomycetes</taxon>
        <taxon>Pseudonocardiales</taxon>
        <taxon>Pseudonocardiaceae</taxon>
        <taxon>Saccharopolyspora</taxon>
    </lineage>
</organism>
<gene>
    <name evidence="1" type="ORF">SAMN05216215_102127</name>
</gene>
<protein>
    <submittedName>
        <fullName evidence="1">Uncharacterized protein</fullName>
    </submittedName>
</protein>
<dbReference type="AlphaFoldDB" id="A0A1H3HNP4"/>
<accession>A0A1H3HNP4</accession>
<sequence length="57" mass="6141">MAGIIGALLGFSGALLGVWIKSQGEQRKWLRDQKPAEAAEMVSAGTNIYEFRSGSKD</sequence>
<evidence type="ECO:0000313" key="1">
    <source>
        <dbReference type="EMBL" id="SDY17082.1"/>
    </source>
</evidence>
<proteinExistence type="predicted"/>
<dbReference type="EMBL" id="FNOK01000021">
    <property type="protein sequence ID" value="SDY17082.1"/>
    <property type="molecule type" value="Genomic_DNA"/>
</dbReference>
<name>A0A1H3HNP4_9PSEU</name>